<proteinExistence type="predicted"/>
<protein>
    <submittedName>
        <fullName evidence="3">DUF2807 domain-containing protein</fullName>
    </submittedName>
</protein>
<evidence type="ECO:0000313" key="3">
    <source>
        <dbReference type="EMBL" id="MBD2802473.1"/>
    </source>
</evidence>
<dbReference type="RefSeq" id="WP_323869664.1">
    <property type="nucleotide sequence ID" value="NZ_JACXBF010000504.1"/>
</dbReference>
<reference evidence="3" key="2">
    <citation type="journal article" date="2024" name="Toxins">
        <title>Genome Sequence Analysis of Native Xenorhabdus Strains Isolated from Entomopathogenic Nematodes in Argentina.</title>
        <authorList>
            <person name="Palma L."/>
            <person name="Frizzo L."/>
            <person name="Kaiser S."/>
            <person name="Berry C."/>
            <person name="Caballero P."/>
            <person name="Bode H.B."/>
            <person name="Del Valle E.E."/>
        </authorList>
    </citation>
    <scope>NUCLEOTIDE SEQUENCE</scope>
    <source>
        <strain evidence="3">M</strain>
    </source>
</reference>
<comment type="caution">
    <text evidence="3">The sequence shown here is derived from an EMBL/GenBank/DDBJ whole genome shotgun (WGS) entry which is preliminary data.</text>
</comment>
<keyword evidence="1" id="KW-0732">Signal</keyword>
<dbReference type="AlphaFoldDB" id="A0AAW3Z1X1"/>
<feature type="chain" id="PRO_5044002951" evidence="1">
    <location>
        <begin position="22"/>
        <end position="216"/>
    </location>
</feature>
<dbReference type="Proteomes" id="UP001193920">
    <property type="component" value="Unassembled WGS sequence"/>
</dbReference>
<organism evidence="3">
    <name type="scientific">Xenorhabdus szentirmaii</name>
    <dbReference type="NCBI Taxonomy" id="290112"/>
    <lineage>
        <taxon>Bacteria</taxon>
        <taxon>Pseudomonadati</taxon>
        <taxon>Pseudomonadota</taxon>
        <taxon>Gammaproteobacteria</taxon>
        <taxon>Enterobacterales</taxon>
        <taxon>Morganellaceae</taxon>
        <taxon>Xenorhabdus</taxon>
    </lineage>
</organism>
<feature type="domain" description="Putative auto-transporter adhesin head GIN" evidence="2">
    <location>
        <begin position="31"/>
        <end position="195"/>
    </location>
</feature>
<reference evidence="3" key="1">
    <citation type="submission" date="2020-09" db="EMBL/GenBank/DDBJ databases">
        <authorList>
            <person name="Palma L."/>
            <person name="Caballero P."/>
            <person name="Berry C."/>
            <person name="Del Valle E."/>
        </authorList>
    </citation>
    <scope>NUCLEOTIDE SEQUENCE</scope>
    <source>
        <strain evidence="3">M</strain>
    </source>
</reference>
<evidence type="ECO:0000256" key="1">
    <source>
        <dbReference type="SAM" id="SignalP"/>
    </source>
</evidence>
<dbReference type="EMBL" id="JACXBF010000504">
    <property type="protein sequence ID" value="MBD2802473.1"/>
    <property type="molecule type" value="Genomic_DNA"/>
</dbReference>
<sequence length="216" mass="22981">MKKLAILMAFISGATFHSAMAAEKTVELQKFTGVNAQKGIKLTIKCADASSLNVKGPQSAINKLDINFDGNMLNLINEANNKNNRFSESLDITLYTNQPLNNISTKQGVKATVAACAVNSEKLEVTGEMGSQIDVEGQTQHLDLELNMGAIFNDPAQKFRADSAQISLSMGAKASLCHIPNITGYLTAGASISVDKDAVVKIKDNITSHVSTSSCS</sequence>
<dbReference type="Gene3D" id="2.160.20.120">
    <property type="match status" value="1"/>
</dbReference>
<evidence type="ECO:0000259" key="2">
    <source>
        <dbReference type="Pfam" id="PF10988"/>
    </source>
</evidence>
<gene>
    <name evidence="3" type="ORF">ID854_19020</name>
</gene>
<dbReference type="InterPro" id="IPR021255">
    <property type="entry name" value="DUF2807"/>
</dbReference>
<dbReference type="Pfam" id="PF10988">
    <property type="entry name" value="DUF2807"/>
    <property type="match status" value="1"/>
</dbReference>
<name>A0AAW3Z1X1_9GAMM</name>
<feature type="signal peptide" evidence="1">
    <location>
        <begin position="1"/>
        <end position="21"/>
    </location>
</feature>
<accession>A0AAW3Z1X1</accession>